<protein>
    <submittedName>
        <fullName evidence="1">Uncharacterized protein</fullName>
    </submittedName>
</protein>
<dbReference type="AlphaFoldDB" id="A0AAV4R2J7"/>
<sequence>MASSFSSPMRPRRVLTCKEERPRVSVKIKVWEKITFNETPNSLLGEALTFSFLKKRDVLRHPQKMRGNSNRRWLPPSGIFIHIRAGKSFIIKIKYEPLQRRHFHNLHC</sequence>
<evidence type="ECO:0000313" key="1">
    <source>
        <dbReference type="EMBL" id="GIY15799.1"/>
    </source>
</evidence>
<gene>
    <name evidence="1" type="ORF">CEXT_326801</name>
</gene>
<dbReference type="Proteomes" id="UP001054945">
    <property type="component" value="Unassembled WGS sequence"/>
</dbReference>
<keyword evidence="2" id="KW-1185">Reference proteome</keyword>
<comment type="caution">
    <text evidence="1">The sequence shown here is derived from an EMBL/GenBank/DDBJ whole genome shotgun (WGS) entry which is preliminary data.</text>
</comment>
<dbReference type="EMBL" id="BPLR01007283">
    <property type="protein sequence ID" value="GIY15799.1"/>
    <property type="molecule type" value="Genomic_DNA"/>
</dbReference>
<reference evidence="1 2" key="1">
    <citation type="submission" date="2021-06" db="EMBL/GenBank/DDBJ databases">
        <title>Caerostris extrusa draft genome.</title>
        <authorList>
            <person name="Kono N."/>
            <person name="Arakawa K."/>
        </authorList>
    </citation>
    <scope>NUCLEOTIDE SEQUENCE [LARGE SCALE GENOMIC DNA]</scope>
</reference>
<proteinExistence type="predicted"/>
<evidence type="ECO:0000313" key="2">
    <source>
        <dbReference type="Proteomes" id="UP001054945"/>
    </source>
</evidence>
<name>A0AAV4R2J7_CAEEX</name>
<accession>A0AAV4R2J7</accession>
<organism evidence="1 2">
    <name type="scientific">Caerostris extrusa</name>
    <name type="common">Bark spider</name>
    <name type="synonym">Caerostris bankana</name>
    <dbReference type="NCBI Taxonomy" id="172846"/>
    <lineage>
        <taxon>Eukaryota</taxon>
        <taxon>Metazoa</taxon>
        <taxon>Ecdysozoa</taxon>
        <taxon>Arthropoda</taxon>
        <taxon>Chelicerata</taxon>
        <taxon>Arachnida</taxon>
        <taxon>Araneae</taxon>
        <taxon>Araneomorphae</taxon>
        <taxon>Entelegynae</taxon>
        <taxon>Araneoidea</taxon>
        <taxon>Araneidae</taxon>
        <taxon>Caerostris</taxon>
    </lineage>
</organism>